<keyword evidence="2" id="KW-1133">Transmembrane helix</keyword>
<name>A0ABU6PSL6_9BACL</name>
<evidence type="ECO:0000313" key="3">
    <source>
        <dbReference type="EMBL" id="MED5017881.1"/>
    </source>
</evidence>
<feature type="coiled-coil region" evidence="1">
    <location>
        <begin position="48"/>
        <end position="75"/>
    </location>
</feature>
<feature type="transmembrane region" description="Helical" evidence="2">
    <location>
        <begin position="29"/>
        <end position="46"/>
    </location>
</feature>
<organism evidence="3 4">
    <name type="scientific">Paenibacillus chibensis</name>
    <dbReference type="NCBI Taxonomy" id="59846"/>
    <lineage>
        <taxon>Bacteria</taxon>
        <taxon>Bacillati</taxon>
        <taxon>Bacillota</taxon>
        <taxon>Bacilli</taxon>
        <taxon>Bacillales</taxon>
        <taxon>Paenibacillaceae</taxon>
        <taxon>Paenibacillus</taxon>
    </lineage>
</organism>
<proteinExistence type="predicted"/>
<comment type="caution">
    <text evidence="3">The sequence shown here is derived from an EMBL/GenBank/DDBJ whole genome shotgun (WGS) entry which is preliminary data.</text>
</comment>
<reference evidence="3 4" key="1">
    <citation type="submission" date="2023-03" db="EMBL/GenBank/DDBJ databases">
        <title>Bacillus Genome Sequencing.</title>
        <authorList>
            <person name="Dunlap C."/>
        </authorList>
    </citation>
    <scope>NUCLEOTIDE SEQUENCE [LARGE SCALE GENOMIC DNA]</scope>
    <source>
        <strain evidence="3 4">NRS-52</strain>
    </source>
</reference>
<evidence type="ECO:0000256" key="1">
    <source>
        <dbReference type="SAM" id="Coils"/>
    </source>
</evidence>
<sequence length="79" mass="8662">MAGLGIFCGAVLLLFLVFVISGGYAEILFIVGVSIVIAMLGLVLVNQHHELEARRRAEKRRLLNLNQNMQSEQKSASPP</sequence>
<evidence type="ECO:0000313" key="4">
    <source>
        <dbReference type="Proteomes" id="UP001343257"/>
    </source>
</evidence>
<dbReference type="RefSeq" id="WP_328277837.1">
    <property type="nucleotide sequence ID" value="NZ_JARTLD010000028.1"/>
</dbReference>
<keyword evidence="4" id="KW-1185">Reference proteome</keyword>
<keyword evidence="2" id="KW-0812">Transmembrane</keyword>
<accession>A0ABU6PSL6</accession>
<evidence type="ECO:0000256" key="2">
    <source>
        <dbReference type="SAM" id="Phobius"/>
    </source>
</evidence>
<keyword evidence="1" id="KW-0175">Coiled coil</keyword>
<dbReference type="EMBL" id="JARTLD010000028">
    <property type="protein sequence ID" value="MED5017881.1"/>
    <property type="molecule type" value="Genomic_DNA"/>
</dbReference>
<protein>
    <submittedName>
        <fullName evidence="3">Uncharacterized protein</fullName>
    </submittedName>
</protein>
<keyword evidence="2" id="KW-0472">Membrane</keyword>
<gene>
    <name evidence="3" type="ORF">P9847_11260</name>
</gene>
<dbReference type="Proteomes" id="UP001343257">
    <property type="component" value="Unassembled WGS sequence"/>
</dbReference>